<proteinExistence type="predicted"/>
<evidence type="ECO:0000313" key="3">
    <source>
        <dbReference type="Proteomes" id="UP000092445"/>
    </source>
</evidence>
<evidence type="ECO:0000256" key="1">
    <source>
        <dbReference type="SAM" id="MobiDB-lite"/>
    </source>
</evidence>
<reference evidence="3" key="1">
    <citation type="submission" date="2014-03" db="EMBL/GenBank/DDBJ databases">
        <authorList>
            <person name="Aksoy S."/>
            <person name="Warren W."/>
            <person name="Wilson R.K."/>
        </authorList>
    </citation>
    <scope>NUCLEOTIDE SEQUENCE [LARGE SCALE GENOMIC DNA]</scope>
    <source>
        <strain evidence="3">IAEA</strain>
    </source>
</reference>
<reference evidence="2" key="2">
    <citation type="submission" date="2020-05" db="UniProtKB">
        <authorList>
            <consortium name="EnsemblMetazoa"/>
        </authorList>
    </citation>
    <scope>IDENTIFICATION</scope>
    <source>
        <strain evidence="2">IAEA</strain>
    </source>
</reference>
<sequence length="111" mass="12270">MMQDNANIESHQLHYSMGGDKLIVEPRLSCGPMLEWRRVGKPLPGVPPGDEAHDGAMRIFGVIKVLSDNRRLGNALATRKKLLSGDAGPPNHQPPNIPEPIKKNKIPLNFY</sequence>
<feature type="region of interest" description="Disordered" evidence="1">
    <location>
        <begin position="81"/>
        <end position="111"/>
    </location>
</feature>
<dbReference type="AlphaFoldDB" id="A0A1B0A6V7"/>
<protein>
    <submittedName>
        <fullName evidence="2">Uncharacterized protein</fullName>
    </submittedName>
</protein>
<organism evidence="2 3">
    <name type="scientific">Glossina pallidipes</name>
    <name type="common">Tsetse fly</name>
    <dbReference type="NCBI Taxonomy" id="7398"/>
    <lineage>
        <taxon>Eukaryota</taxon>
        <taxon>Metazoa</taxon>
        <taxon>Ecdysozoa</taxon>
        <taxon>Arthropoda</taxon>
        <taxon>Hexapoda</taxon>
        <taxon>Insecta</taxon>
        <taxon>Pterygota</taxon>
        <taxon>Neoptera</taxon>
        <taxon>Endopterygota</taxon>
        <taxon>Diptera</taxon>
        <taxon>Brachycera</taxon>
        <taxon>Muscomorpha</taxon>
        <taxon>Hippoboscoidea</taxon>
        <taxon>Glossinidae</taxon>
        <taxon>Glossina</taxon>
    </lineage>
</organism>
<name>A0A1B0A6V7_GLOPL</name>
<evidence type="ECO:0000313" key="2">
    <source>
        <dbReference type="EnsemblMetazoa" id="GPAI036157-PA"/>
    </source>
</evidence>
<dbReference type="EnsemblMetazoa" id="GPAI036157-RA">
    <property type="protein sequence ID" value="GPAI036157-PA"/>
    <property type="gene ID" value="GPAI036157"/>
</dbReference>
<dbReference type="VEuPathDB" id="VectorBase:GPAI036157"/>
<keyword evidence="3" id="KW-1185">Reference proteome</keyword>
<accession>A0A1B0A6V7</accession>
<dbReference type="Proteomes" id="UP000092445">
    <property type="component" value="Unassembled WGS sequence"/>
</dbReference>